<dbReference type="Gramene" id="PRQ55152">
    <property type="protein sequence ID" value="PRQ55152"/>
    <property type="gene ID" value="RchiOBHm_Chr1g0321461"/>
</dbReference>
<keyword evidence="2" id="KW-1185">Reference proteome</keyword>
<dbReference type="AlphaFoldDB" id="A0A2P6S905"/>
<sequence>MYAQGAYEWVGYKVWIPHSLFSTHQIGDLDFIPPTCATRLSHLLVSNPEPVRNRSFELIELLGKTLQFILCLNVVTDCSLYFSTDVRRDSIALSAKI</sequence>
<evidence type="ECO:0000313" key="1">
    <source>
        <dbReference type="EMBL" id="PRQ55152.1"/>
    </source>
</evidence>
<dbReference type="EMBL" id="PDCK01000039">
    <property type="protein sequence ID" value="PRQ55152.1"/>
    <property type="molecule type" value="Genomic_DNA"/>
</dbReference>
<reference evidence="1 2" key="1">
    <citation type="journal article" date="2018" name="Nat. Genet.">
        <title>The Rosa genome provides new insights in the design of modern roses.</title>
        <authorList>
            <person name="Bendahmane M."/>
        </authorList>
    </citation>
    <scope>NUCLEOTIDE SEQUENCE [LARGE SCALE GENOMIC DNA]</scope>
    <source>
        <strain evidence="2">cv. Old Blush</strain>
    </source>
</reference>
<comment type="caution">
    <text evidence="1">The sequence shown here is derived from an EMBL/GenBank/DDBJ whole genome shotgun (WGS) entry which is preliminary data.</text>
</comment>
<proteinExistence type="predicted"/>
<accession>A0A2P6S905</accession>
<evidence type="ECO:0000313" key="2">
    <source>
        <dbReference type="Proteomes" id="UP000238479"/>
    </source>
</evidence>
<gene>
    <name evidence="1" type="ORF">RchiOBHm_Chr1g0321461</name>
</gene>
<organism evidence="1 2">
    <name type="scientific">Rosa chinensis</name>
    <name type="common">China rose</name>
    <dbReference type="NCBI Taxonomy" id="74649"/>
    <lineage>
        <taxon>Eukaryota</taxon>
        <taxon>Viridiplantae</taxon>
        <taxon>Streptophyta</taxon>
        <taxon>Embryophyta</taxon>
        <taxon>Tracheophyta</taxon>
        <taxon>Spermatophyta</taxon>
        <taxon>Magnoliopsida</taxon>
        <taxon>eudicotyledons</taxon>
        <taxon>Gunneridae</taxon>
        <taxon>Pentapetalae</taxon>
        <taxon>rosids</taxon>
        <taxon>fabids</taxon>
        <taxon>Rosales</taxon>
        <taxon>Rosaceae</taxon>
        <taxon>Rosoideae</taxon>
        <taxon>Rosoideae incertae sedis</taxon>
        <taxon>Rosa</taxon>
    </lineage>
</organism>
<dbReference type="Proteomes" id="UP000238479">
    <property type="component" value="Chromosome 1"/>
</dbReference>
<protein>
    <submittedName>
        <fullName evidence="1">Uncharacterized protein</fullName>
    </submittedName>
</protein>
<name>A0A2P6S905_ROSCH</name>